<keyword evidence="4" id="KW-0808">Transferase</keyword>
<dbReference type="Gene3D" id="3.40.640.10">
    <property type="entry name" value="Type I PLP-dependent aspartate aminotransferase-like (Major domain)"/>
    <property type="match status" value="1"/>
</dbReference>
<proteinExistence type="inferred from homology"/>
<dbReference type="PANTHER" id="PTHR43807:SF20">
    <property type="entry name" value="FI04487P"/>
    <property type="match status" value="1"/>
</dbReference>
<comment type="caution">
    <text evidence="7">The sequence shown here is derived from an EMBL/GenBank/DDBJ whole genome shotgun (WGS) entry which is preliminary data.</text>
</comment>
<organism evidence="7 8">
    <name type="scientific">Agrococcus pavilionensis RW1</name>
    <dbReference type="NCBI Taxonomy" id="1330458"/>
    <lineage>
        <taxon>Bacteria</taxon>
        <taxon>Bacillati</taxon>
        <taxon>Actinomycetota</taxon>
        <taxon>Actinomycetes</taxon>
        <taxon>Micrococcales</taxon>
        <taxon>Microbacteriaceae</taxon>
        <taxon>Agrococcus</taxon>
    </lineage>
</organism>
<keyword evidence="5" id="KW-0663">Pyridoxal phosphate</keyword>
<keyword evidence="3" id="KW-0032">Aminotransferase</keyword>
<reference evidence="7 8" key="1">
    <citation type="journal article" date="2013" name="Genome Announc.">
        <title>First draft genome sequence from a member of the genus agrococcus, isolated from modern microbialites.</title>
        <authorList>
            <person name="White R.A.III."/>
            <person name="Grassa C.J."/>
            <person name="Suttle C.A."/>
        </authorList>
    </citation>
    <scope>NUCLEOTIDE SEQUENCE [LARGE SCALE GENOMIC DNA]</scope>
    <source>
        <strain evidence="7 8">RW1</strain>
    </source>
</reference>
<gene>
    <name evidence="7" type="ORF">L332_09385</name>
</gene>
<evidence type="ECO:0000259" key="6">
    <source>
        <dbReference type="Pfam" id="PF00155"/>
    </source>
</evidence>
<comment type="similarity">
    <text evidence="2">Belongs to the class-I pyridoxal-phosphate-dependent aminotransferase family.</text>
</comment>
<sequence length="407" mass="44145">MEVDRSHRAPWQRTAAGAGLLGADGRLAPTIFAEMTALATRTGALNLGQGFPDEDGPRAVLDAAKHAIDHGRNQYGPGRGAPELIDAIIEHQRRFYGIGLGRGDVLITAGATEGLAATMLAYLEPGDEVVVFEPYYDAYAAVAALAGAVLVPVPLTAPDFQPDPDRLLRATSPRTRMILVNSPHNPTGSVFSEETVRHIVRIAERRDALIVTDEVYEHLVYDEQHVPVAAFQAARERLVSISSAGKTFSITGWKVGWIMSTPERIAHITAVKQYLTFVNGAPFQPAVAVGLRLPDEHFQTIRDSFCRKRDILTRGLRKAGFKVNDAMAGYFVLADAAPLGIDDASALARRLPELAGVVGVPLSAFARPSRRDLRSTMRFAFCKSDDTLHRAAEQLAALRGVELEPAR</sequence>
<evidence type="ECO:0000256" key="4">
    <source>
        <dbReference type="ARBA" id="ARBA00022679"/>
    </source>
</evidence>
<evidence type="ECO:0000313" key="7">
    <source>
        <dbReference type="EMBL" id="ERG64658.1"/>
    </source>
</evidence>
<dbReference type="GO" id="GO:0005737">
    <property type="term" value="C:cytoplasm"/>
    <property type="evidence" value="ECO:0007669"/>
    <property type="project" value="TreeGrafter"/>
</dbReference>
<evidence type="ECO:0000256" key="3">
    <source>
        <dbReference type="ARBA" id="ARBA00022576"/>
    </source>
</evidence>
<dbReference type="Proteomes" id="UP000016462">
    <property type="component" value="Unassembled WGS sequence"/>
</dbReference>
<evidence type="ECO:0000256" key="2">
    <source>
        <dbReference type="ARBA" id="ARBA00007441"/>
    </source>
</evidence>
<dbReference type="AlphaFoldDB" id="U1LBY8"/>
<dbReference type="InterPro" id="IPR015424">
    <property type="entry name" value="PyrdxlP-dep_Trfase"/>
</dbReference>
<dbReference type="InterPro" id="IPR004839">
    <property type="entry name" value="Aminotransferase_I/II_large"/>
</dbReference>
<evidence type="ECO:0000256" key="5">
    <source>
        <dbReference type="ARBA" id="ARBA00022898"/>
    </source>
</evidence>
<accession>U1LBY8</accession>
<dbReference type="InterPro" id="IPR015422">
    <property type="entry name" value="PyrdxlP-dep_Trfase_small"/>
</dbReference>
<dbReference type="Gene3D" id="3.90.1150.10">
    <property type="entry name" value="Aspartate Aminotransferase, domain 1"/>
    <property type="match status" value="1"/>
</dbReference>
<keyword evidence="8" id="KW-1185">Reference proteome</keyword>
<dbReference type="GO" id="GO:0016212">
    <property type="term" value="F:kynurenine-oxoglutarate transaminase activity"/>
    <property type="evidence" value="ECO:0007669"/>
    <property type="project" value="TreeGrafter"/>
</dbReference>
<evidence type="ECO:0000313" key="8">
    <source>
        <dbReference type="Proteomes" id="UP000016462"/>
    </source>
</evidence>
<dbReference type="Pfam" id="PF00155">
    <property type="entry name" value="Aminotran_1_2"/>
    <property type="match status" value="1"/>
</dbReference>
<dbReference type="RefSeq" id="WP_021010190.1">
    <property type="nucleotide sequence ID" value="NZ_ASHR01000017.1"/>
</dbReference>
<dbReference type="FunFam" id="3.40.640.10:FF:000033">
    <property type="entry name" value="Aspartate aminotransferase"/>
    <property type="match status" value="1"/>
</dbReference>
<dbReference type="InterPro" id="IPR015421">
    <property type="entry name" value="PyrdxlP-dep_Trfase_major"/>
</dbReference>
<dbReference type="PANTHER" id="PTHR43807">
    <property type="entry name" value="FI04487P"/>
    <property type="match status" value="1"/>
</dbReference>
<name>U1LBY8_9MICO</name>
<feature type="domain" description="Aminotransferase class I/classII large" evidence="6">
    <location>
        <begin position="45"/>
        <end position="394"/>
    </location>
</feature>
<protein>
    <recommendedName>
        <fullName evidence="6">Aminotransferase class I/classII large domain-containing protein</fullName>
    </recommendedName>
</protein>
<dbReference type="OrthoDB" id="9763453at2"/>
<dbReference type="GO" id="GO:0030170">
    <property type="term" value="F:pyridoxal phosphate binding"/>
    <property type="evidence" value="ECO:0007669"/>
    <property type="project" value="InterPro"/>
</dbReference>
<dbReference type="SUPFAM" id="SSF53383">
    <property type="entry name" value="PLP-dependent transferases"/>
    <property type="match status" value="1"/>
</dbReference>
<dbReference type="EMBL" id="ASHR01000017">
    <property type="protein sequence ID" value="ERG64658.1"/>
    <property type="molecule type" value="Genomic_DNA"/>
</dbReference>
<dbReference type="CDD" id="cd00609">
    <property type="entry name" value="AAT_like"/>
    <property type="match status" value="1"/>
</dbReference>
<comment type="cofactor">
    <cofactor evidence="1">
        <name>pyridoxal 5'-phosphate</name>
        <dbReference type="ChEBI" id="CHEBI:597326"/>
    </cofactor>
</comment>
<dbReference type="InterPro" id="IPR051326">
    <property type="entry name" value="Kynurenine-oxoglutarate_AT"/>
</dbReference>
<evidence type="ECO:0000256" key="1">
    <source>
        <dbReference type="ARBA" id="ARBA00001933"/>
    </source>
</evidence>